<evidence type="ECO:0000313" key="5">
    <source>
        <dbReference type="EMBL" id="VDM81270.1"/>
    </source>
</evidence>
<dbReference type="Pfam" id="PF00232">
    <property type="entry name" value="Glyco_hydro_1"/>
    <property type="match status" value="1"/>
</dbReference>
<evidence type="ECO:0000256" key="1">
    <source>
        <dbReference type="ARBA" id="ARBA00010838"/>
    </source>
</evidence>
<keyword evidence="6" id="KW-1185">Reference proteome</keyword>
<organism evidence="5 6">
    <name type="scientific">Strongylus vulgaris</name>
    <name type="common">Blood worm</name>
    <dbReference type="NCBI Taxonomy" id="40348"/>
    <lineage>
        <taxon>Eukaryota</taxon>
        <taxon>Metazoa</taxon>
        <taxon>Ecdysozoa</taxon>
        <taxon>Nematoda</taxon>
        <taxon>Chromadorea</taxon>
        <taxon>Rhabditida</taxon>
        <taxon>Rhabditina</taxon>
        <taxon>Rhabditomorpha</taxon>
        <taxon>Strongyloidea</taxon>
        <taxon>Strongylidae</taxon>
        <taxon>Strongylus</taxon>
    </lineage>
</organism>
<evidence type="ECO:0000256" key="3">
    <source>
        <dbReference type="ARBA" id="ARBA00023295"/>
    </source>
</evidence>
<dbReference type="PANTHER" id="PTHR10353:SF36">
    <property type="entry name" value="LP05116P"/>
    <property type="match status" value="1"/>
</dbReference>
<accession>A0A3P7J736</accession>
<proteinExistence type="inferred from homology"/>
<dbReference type="GO" id="GO:0005975">
    <property type="term" value="P:carbohydrate metabolic process"/>
    <property type="evidence" value="ECO:0007669"/>
    <property type="project" value="InterPro"/>
</dbReference>
<keyword evidence="2" id="KW-0378">Hydrolase</keyword>
<dbReference type="EMBL" id="UYYB01112120">
    <property type="protein sequence ID" value="VDM81270.1"/>
    <property type="molecule type" value="Genomic_DNA"/>
</dbReference>
<dbReference type="OrthoDB" id="65569at2759"/>
<dbReference type="InterPro" id="IPR017853">
    <property type="entry name" value="GH"/>
</dbReference>
<evidence type="ECO:0000256" key="2">
    <source>
        <dbReference type="ARBA" id="ARBA00022801"/>
    </source>
</evidence>
<name>A0A3P7J736_STRVU</name>
<protein>
    <submittedName>
        <fullName evidence="5">Uncharacterized protein</fullName>
    </submittedName>
</protein>
<gene>
    <name evidence="5" type="ORF">SVUK_LOCUS16268</name>
</gene>
<dbReference type="PANTHER" id="PTHR10353">
    <property type="entry name" value="GLYCOSYL HYDROLASE"/>
    <property type="match status" value="1"/>
</dbReference>
<dbReference type="InterPro" id="IPR001360">
    <property type="entry name" value="Glyco_hydro_1"/>
</dbReference>
<keyword evidence="3" id="KW-0326">Glycosidase</keyword>
<evidence type="ECO:0000256" key="4">
    <source>
        <dbReference type="RuleBase" id="RU003690"/>
    </source>
</evidence>
<dbReference type="SUPFAM" id="SSF51445">
    <property type="entry name" value="(Trans)glycosidases"/>
    <property type="match status" value="1"/>
</dbReference>
<reference evidence="5 6" key="1">
    <citation type="submission" date="2018-11" db="EMBL/GenBank/DDBJ databases">
        <authorList>
            <consortium name="Pathogen Informatics"/>
        </authorList>
    </citation>
    <scope>NUCLEOTIDE SEQUENCE [LARGE SCALE GENOMIC DNA]</scope>
</reference>
<dbReference type="GO" id="GO:0008422">
    <property type="term" value="F:beta-glucosidase activity"/>
    <property type="evidence" value="ECO:0007669"/>
    <property type="project" value="TreeGrafter"/>
</dbReference>
<dbReference type="Proteomes" id="UP000270094">
    <property type="component" value="Unassembled WGS sequence"/>
</dbReference>
<sequence>MHAWCAVTKIEGQPNHSPDTVEYSIPTRTIPYVVGHNMLKAHAKAYRMYEKEFKTQNGKFGIVIGGRWSTTSSTSPEDKAAVERALDWAFNWMVCPIFGKDGDYPALMRKEMDILEKKENQEILPRFSKVEIAELKVGPGNGPSQMEKDARIDYVEDHWEK</sequence>
<dbReference type="AlphaFoldDB" id="A0A3P7J736"/>
<evidence type="ECO:0000313" key="6">
    <source>
        <dbReference type="Proteomes" id="UP000270094"/>
    </source>
</evidence>
<dbReference type="Gene3D" id="3.20.20.80">
    <property type="entry name" value="Glycosidases"/>
    <property type="match status" value="1"/>
</dbReference>
<comment type="similarity">
    <text evidence="1 4">Belongs to the glycosyl hydrolase 1 family.</text>
</comment>